<proteinExistence type="predicted"/>
<evidence type="ECO:0000313" key="2">
    <source>
        <dbReference type="Proteomes" id="UP000070427"/>
    </source>
</evidence>
<dbReference type="STRING" id="520764.AN618_12520"/>
<accession>A0A140L9J8</accession>
<dbReference type="Pfam" id="PF02620">
    <property type="entry name" value="YceD"/>
    <property type="match status" value="1"/>
</dbReference>
<dbReference type="PATRIC" id="fig|520764.3.peg.1294"/>
<keyword evidence="2" id="KW-1185">Reference proteome</keyword>
<dbReference type="AlphaFoldDB" id="A0A140L9J8"/>
<comment type="caution">
    <text evidence="1">The sequence shown here is derived from an EMBL/GenBank/DDBJ whole genome shotgun (WGS) entry which is preliminary data.</text>
</comment>
<dbReference type="PANTHER" id="PTHR34374:SF1">
    <property type="entry name" value="LARGE RIBOSOMAL RNA SUBUNIT ACCUMULATION PROTEIN YCED HOMOLOG 1, CHLOROPLASTIC"/>
    <property type="match status" value="1"/>
</dbReference>
<name>A0A140L9J8_9FIRM</name>
<evidence type="ECO:0000313" key="1">
    <source>
        <dbReference type="EMBL" id="KXG77223.1"/>
    </source>
</evidence>
<dbReference type="InParanoid" id="A0A140L9J8"/>
<dbReference type="OrthoDB" id="9790372at2"/>
<organism evidence="1 2">
    <name type="scientific">Fervidicola ferrireducens</name>
    <dbReference type="NCBI Taxonomy" id="520764"/>
    <lineage>
        <taxon>Bacteria</taxon>
        <taxon>Bacillati</taxon>
        <taxon>Bacillota</taxon>
        <taxon>Clostridia</taxon>
        <taxon>Thermosediminibacterales</taxon>
        <taxon>Thermosediminibacteraceae</taxon>
        <taxon>Fervidicola</taxon>
    </lineage>
</organism>
<dbReference type="EMBL" id="LOED01000013">
    <property type="protein sequence ID" value="KXG77223.1"/>
    <property type="molecule type" value="Genomic_DNA"/>
</dbReference>
<protein>
    <recommendedName>
        <fullName evidence="3">Large ribosomal RNA subunit accumulation protein YceD</fullName>
    </recommendedName>
</protein>
<dbReference type="RefSeq" id="WP_066353227.1">
    <property type="nucleotide sequence ID" value="NZ_LOED01000013.1"/>
</dbReference>
<sequence length="172" mass="19414">MKLSVEGIKQKVGDGFDFELEEKVGRVEFKGEDVVFVKPVSVRGRVENLGKGLIGVWGEISTAIEDRCYRCLAKTHLEVKLDYNFKFSENPEKYTKEDEVFLIEEDTIDLTTPVVNEIILNLPSKILCSPDCRGLCPYCGADLNLGECGCRKTNVDPRLRVLEKLLDSDNHD</sequence>
<dbReference type="FunCoup" id="A0A140L9J8">
    <property type="interactions" value="51"/>
</dbReference>
<dbReference type="Proteomes" id="UP000070427">
    <property type="component" value="Unassembled WGS sequence"/>
</dbReference>
<reference evidence="1 2" key="1">
    <citation type="submission" date="2015-12" db="EMBL/GenBank/DDBJ databases">
        <title>Draft genome sequnece of Fervidicola ferrireducens strain Y170.</title>
        <authorList>
            <person name="Patel B.K."/>
        </authorList>
    </citation>
    <scope>NUCLEOTIDE SEQUENCE [LARGE SCALE GENOMIC DNA]</scope>
    <source>
        <strain evidence="1 2">Y170</strain>
    </source>
</reference>
<dbReference type="InterPro" id="IPR003772">
    <property type="entry name" value="YceD"/>
</dbReference>
<dbReference type="PANTHER" id="PTHR34374">
    <property type="entry name" value="LARGE RIBOSOMAL RNA SUBUNIT ACCUMULATION PROTEIN YCED HOMOLOG 1, CHLOROPLASTIC"/>
    <property type="match status" value="1"/>
</dbReference>
<evidence type="ECO:0008006" key="3">
    <source>
        <dbReference type="Google" id="ProtNLM"/>
    </source>
</evidence>
<gene>
    <name evidence="1" type="ORF">AN618_12520</name>
</gene>